<dbReference type="InterPro" id="IPR026888">
    <property type="entry name" value="AcetylCoA_hyd_C"/>
</dbReference>
<sequence length="431" mass="46948">MSWFDSYKKKICSLDETVSVVKSKDRIYISGNAATPFKLMEALAQRKDELHDVEVAHVLLFGDDPLSKPGMEGHFRHNSLFVGPADRAAVNEGRADYIPVFLYEIPMLFRSGELPIDVAFMHLSPPDEHGFMSYGVECLASMAAAETAKIVIAQVNEKMPRTLGDSFIHVSRVAKVVEISQEIPELTPVPFTEVEKKIGTYIAGLVEDGSTLQLGIGGIPNAALKAMFDRRDLGVHTEMVSDGIVEAIDAGVITGAKKTLHPGKVIATFYLGTKNLYEAIDNNPVFETHPTEYTNHPFVVRQNEKMVAINSAIEVDLTGQVCSDSIGTKIYSGFGGQVDFIRGAAQSKGGKPIIALPATAKGGKISKIVPTLQVGAGVVTTRADVHYVVTEYGVAYLHGKNLRQRAEALISIAHPDFKQNLEEEAKKRQLL</sequence>
<dbReference type="InterPro" id="IPR037171">
    <property type="entry name" value="NagB/RpiA_transferase-like"/>
</dbReference>
<dbReference type="Proteomes" id="UP000051096">
    <property type="component" value="Unassembled WGS sequence"/>
</dbReference>
<accession>A0A0S8GIG2</accession>
<organism evidence="5 6">
    <name type="scientific">candidate division WOR_3 bacterium SM23_60</name>
    <dbReference type="NCBI Taxonomy" id="1703780"/>
    <lineage>
        <taxon>Bacteria</taxon>
        <taxon>Bacteria division WOR-3</taxon>
    </lineage>
</organism>
<protein>
    <submittedName>
        <fullName evidence="5">4-hydroxybutyrate CoA-transferase</fullName>
    </submittedName>
</protein>
<evidence type="ECO:0000259" key="4">
    <source>
        <dbReference type="Pfam" id="PF13336"/>
    </source>
</evidence>
<dbReference type="Gene3D" id="3.40.1080.20">
    <property type="entry name" value="Acetyl-CoA hydrolase/transferase C-terminal domain"/>
    <property type="match status" value="1"/>
</dbReference>
<evidence type="ECO:0000256" key="1">
    <source>
        <dbReference type="ARBA" id="ARBA00009632"/>
    </source>
</evidence>
<dbReference type="PATRIC" id="fig|1703780.3.peg.161"/>
<comment type="similarity">
    <text evidence="1">Belongs to the acetyl-CoA hydrolase/transferase family.</text>
</comment>
<dbReference type="PANTHER" id="PTHR21432:SF20">
    <property type="entry name" value="ACETYL-COA HYDROLASE"/>
    <property type="match status" value="1"/>
</dbReference>
<dbReference type="GO" id="GO:0006083">
    <property type="term" value="P:acetate metabolic process"/>
    <property type="evidence" value="ECO:0007669"/>
    <property type="project" value="InterPro"/>
</dbReference>
<dbReference type="GO" id="GO:0008775">
    <property type="term" value="F:acetate CoA-transferase activity"/>
    <property type="evidence" value="ECO:0007669"/>
    <property type="project" value="InterPro"/>
</dbReference>
<evidence type="ECO:0000313" key="5">
    <source>
        <dbReference type="EMBL" id="KPK71434.1"/>
    </source>
</evidence>
<dbReference type="Pfam" id="PF13336">
    <property type="entry name" value="AcetylCoA_hyd_C"/>
    <property type="match status" value="1"/>
</dbReference>
<feature type="domain" description="Acetyl-CoA hydrolase/transferase C-terminal" evidence="4">
    <location>
        <begin position="272"/>
        <end position="425"/>
    </location>
</feature>
<dbReference type="Gene3D" id="3.30.750.70">
    <property type="entry name" value="4-hydroxybutyrate coenzyme like domains"/>
    <property type="match status" value="1"/>
</dbReference>
<dbReference type="PANTHER" id="PTHR21432">
    <property type="entry name" value="ACETYL-COA HYDROLASE-RELATED"/>
    <property type="match status" value="1"/>
</dbReference>
<name>A0A0S8GIG2_UNCW3</name>
<dbReference type="InterPro" id="IPR038460">
    <property type="entry name" value="AcetylCoA_hyd_C_sf"/>
</dbReference>
<comment type="caution">
    <text evidence="5">The sequence shown here is derived from an EMBL/GenBank/DDBJ whole genome shotgun (WGS) entry which is preliminary data.</text>
</comment>
<feature type="domain" description="Acetyl-CoA hydrolase/transferase N-terminal" evidence="3">
    <location>
        <begin position="6"/>
        <end position="178"/>
    </location>
</feature>
<reference evidence="5 6" key="1">
    <citation type="journal article" date="2015" name="Microbiome">
        <title>Genomic resolution of linkages in carbon, nitrogen, and sulfur cycling among widespread estuary sediment bacteria.</title>
        <authorList>
            <person name="Baker B.J."/>
            <person name="Lazar C.S."/>
            <person name="Teske A.P."/>
            <person name="Dick G.J."/>
        </authorList>
    </citation>
    <scope>NUCLEOTIDE SEQUENCE [LARGE SCALE GENOMIC DNA]</scope>
    <source>
        <strain evidence="5">SM23_60</strain>
    </source>
</reference>
<gene>
    <name evidence="5" type="ORF">AMJ87_07200</name>
</gene>
<dbReference type="Pfam" id="PF02550">
    <property type="entry name" value="AcetylCoA_hydro"/>
    <property type="match status" value="1"/>
</dbReference>
<dbReference type="InterPro" id="IPR003702">
    <property type="entry name" value="ActCoA_hydro_N"/>
</dbReference>
<dbReference type="EMBL" id="LJUO01000062">
    <property type="protein sequence ID" value="KPK71434.1"/>
    <property type="molecule type" value="Genomic_DNA"/>
</dbReference>
<dbReference type="Gene3D" id="3.40.1080.10">
    <property type="entry name" value="Glutaconate Coenzyme A-transferase"/>
    <property type="match status" value="1"/>
</dbReference>
<evidence type="ECO:0000259" key="3">
    <source>
        <dbReference type="Pfam" id="PF02550"/>
    </source>
</evidence>
<dbReference type="AlphaFoldDB" id="A0A0S8GIG2"/>
<dbReference type="InterPro" id="IPR046433">
    <property type="entry name" value="ActCoA_hydro"/>
</dbReference>
<dbReference type="SUPFAM" id="SSF100950">
    <property type="entry name" value="NagB/RpiA/CoA transferase-like"/>
    <property type="match status" value="2"/>
</dbReference>
<evidence type="ECO:0000313" key="6">
    <source>
        <dbReference type="Proteomes" id="UP000051096"/>
    </source>
</evidence>
<evidence type="ECO:0000256" key="2">
    <source>
        <dbReference type="ARBA" id="ARBA00022679"/>
    </source>
</evidence>
<proteinExistence type="inferred from homology"/>
<keyword evidence="2 5" id="KW-0808">Transferase</keyword>